<sequence length="79" mass="8703">MGLELAEIPHRPEGVRAAMSNLVENNRWMLPNSGLWPVKIIWLKNNLAVSLSGLESNFYGGSDSTISLSSMNTNRCALE</sequence>
<dbReference type="Proteomes" id="UP000286801">
    <property type="component" value="Unassembled WGS sequence"/>
</dbReference>
<protein>
    <submittedName>
        <fullName evidence="1">Uncharacterized protein</fullName>
    </submittedName>
</protein>
<name>A0A432G5J6_9DELT</name>
<reference evidence="1 2" key="1">
    <citation type="submission" date="2018-06" db="EMBL/GenBank/DDBJ databases">
        <title>Combined omics and stable isotope probing to characterize newly discovered Mariana Back-Arc vent microbial communities.</title>
        <authorList>
            <person name="Trembath-Reichert E."/>
            <person name="Huber J.A."/>
        </authorList>
    </citation>
    <scope>NUCLEOTIDE SEQUENCE [LARGE SCALE GENOMIC DNA]</scope>
    <source>
        <strain evidence="1">MAG 63_1</strain>
    </source>
</reference>
<evidence type="ECO:0000313" key="2">
    <source>
        <dbReference type="Proteomes" id="UP000286801"/>
    </source>
</evidence>
<accession>A0A432G5J6</accession>
<evidence type="ECO:0000313" key="1">
    <source>
        <dbReference type="EMBL" id="RTZ78993.1"/>
    </source>
</evidence>
<dbReference type="AlphaFoldDB" id="A0A432G5J6"/>
<dbReference type="EMBL" id="QNZL01000173">
    <property type="protein sequence ID" value="RTZ78993.1"/>
    <property type="molecule type" value="Genomic_DNA"/>
</dbReference>
<organism evidence="1 2">
    <name type="scientific">SAR324 cluster bacterium</name>
    <dbReference type="NCBI Taxonomy" id="2024889"/>
    <lineage>
        <taxon>Bacteria</taxon>
        <taxon>Deltaproteobacteria</taxon>
        <taxon>SAR324 cluster</taxon>
    </lineage>
</organism>
<comment type="caution">
    <text evidence="1">The sequence shown here is derived from an EMBL/GenBank/DDBJ whole genome shotgun (WGS) entry which is preliminary data.</text>
</comment>
<gene>
    <name evidence="1" type="ORF">DSY97_06435</name>
</gene>
<proteinExistence type="predicted"/>